<dbReference type="EMBL" id="CAWUHC010000033">
    <property type="protein sequence ID" value="CAK7221083.1"/>
    <property type="molecule type" value="Genomic_DNA"/>
</dbReference>
<dbReference type="InterPro" id="IPR015797">
    <property type="entry name" value="NUDIX_hydrolase-like_dom_sf"/>
</dbReference>
<dbReference type="PROSITE" id="PS51462">
    <property type="entry name" value="NUDIX"/>
    <property type="match status" value="1"/>
</dbReference>
<name>A0ABP0BN62_9PEZI</name>
<evidence type="ECO:0000256" key="1">
    <source>
        <dbReference type="ARBA" id="ARBA00022801"/>
    </source>
</evidence>
<sequence length="161" mass="17645">MSAPTTPHPRVGVAAIVKNRAGQFVVGRRKGAHGAGKWQFPGGHLEFGETPQECAARETLEETGLKVTPLGILSVTNDVFTADNKHYITFCVLCLRDDDAQEPENLEPTKCEGWYWKDWSFVTETASKGPDAEDGFFLPIVNMTKQLGNPPWVALDAGESK</sequence>
<dbReference type="PANTHER" id="PTHR16099">
    <property type="entry name" value="8-OXO-DGTP DIPHOSPHATES NUDT15"/>
    <property type="match status" value="1"/>
</dbReference>
<gene>
    <name evidence="4" type="ORF">SBRCBS47491_004406</name>
</gene>
<protein>
    <recommendedName>
        <fullName evidence="3">Nudix hydrolase domain-containing protein</fullName>
    </recommendedName>
</protein>
<evidence type="ECO:0000313" key="5">
    <source>
        <dbReference type="Proteomes" id="UP001642406"/>
    </source>
</evidence>
<dbReference type="PRINTS" id="PR00502">
    <property type="entry name" value="NUDIXFAMILY"/>
</dbReference>
<dbReference type="Pfam" id="PF00293">
    <property type="entry name" value="NUDIX"/>
    <property type="match status" value="1"/>
</dbReference>
<reference evidence="4 5" key="1">
    <citation type="submission" date="2024-01" db="EMBL/GenBank/DDBJ databases">
        <authorList>
            <person name="Allen C."/>
            <person name="Tagirdzhanova G."/>
        </authorList>
    </citation>
    <scope>NUCLEOTIDE SEQUENCE [LARGE SCALE GENOMIC DNA]</scope>
</reference>
<organism evidence="4 5">
    <name type="scientific">Sporothrix bragantina</name>
    <dbReference type="NCBI Taxonomy" id="671064"/>
    <lineage>
        <taxon>Eukaryota</taxon>
        <taxon>Fungi</taxon>
        <taxon>Dikarya</taxon>
        <taxon>Ascomycota</taxon>
        <taxon>Pezizomycotina</taxon>
        <taxon>Sordariomycetes</taxon>
        <taxon>Sordariomycetidae</taxon>
        <taxon>Ophiostomatales</taxon>
        <taxon>Ophiostomataceae</taxon>
        <taxon>Sporothrix</taxon>
    </lineage>
</organism>
<dbReference type="SUPFAM" id="SSF55811">
    <property type="entry name" value="Nudix"/>
    <property type="match status" value="1"/>
</dbReference>
<dbReference type="CDD" id="cd04678">
    <property type="entry name" value="NUDIX_MTH2_Nudt15"/>
    <property type="match status" value="1"/>
</dbReference>
<dbReference type="InterPro" id="IPR020476">
    <property type="entry name" value="Nudix_hydrolase"/>
</dbReference>
<evidence type="ECO:0000256" key="2">
    <source>
        <dbReference type="RuleBase" id="RU003476"/>
    </source>
</evidence>
<dbReference type="PANTHER" id="PTHR16099:SF5">
    <property type="entry name" value="NUCLEOTIDE TRIPHOSPHATE DIPHOSPHATASE NUDT15"/>
    <property type="match status" value="1"/>
</dbReference>
<comment type="similarity">
    <text evidence="2">Belongs to the Nudix hydrolase family.</text>
</comment>
<keyword evidence="1 2" id="KW-0378">Hydrolase</keyword>
<dbReference type="InterPro" id="IPR020084">
    <property type="entry name" value="NUDIX_hydrolase_CS"/>
</dbReference>
<proteinExistence type="inferred from homology"/>
<comment type="caution">
    <text evidence="4">The sequence shown here is derived from an EMBL/GenBank/DDBJ whole genome shotgun (WGS) entry which is preliminary data.</text>
</comment>
<feature type="domain" description="Nudix hydrolase" evidence="3">
    <location>
        <begin position="6"/>
        <end position="143"/>
    </location>
</feature>
<evidence type="ECO:0000259" key="3">
    <source>
        <dbReference type="PROSITE" id="PS51462"/>
    </source>
</evidence>
<evidence type="ECO:0000313" key="4">
    <source>
        <dbReference type="EMBL" id="CAK7221083.1"/>
    </source>
</evidence>
<accession>A0ABP0BN62</accession>
<keyword evidence="5" id="KW-1185">Reference proteome</keyword>
<dbReference type="Proteomes" id="UP001642406">
    <property type="component" value="Unassembled WGS sequence"/>
</dbReference>
<dbReference type="PROSITE" id="PS00893">
    <property type="entry name" value="NUDIX_BOX"/>
    <property type="match status" value="1"/>
</dbReference>
<dbReference type="Gene3D" id="3.90.79.10">
    <property type="entry name" value="Nucleoside Triphosphate Pyrophosphohydrolase"/>
    <property type="match status" value="1"/>
</dbReference>
<dbReference type="InterPro" id="IPR000086">
    <property type="entry name" value="NUDIX_hydrolase_dom"/>
</dbReference>